<gene>
    <name evidence="2" type="ordered locus">CKO_00595</name>
</gene>
<dbReference type="Proteomes" id="UP000008148">
    <property type="component" value="Chromosome"/>
</dbReference>
<name>A8AE36_CITK8</name>
<organism evidence="2 3">
    <name type="scientific">Citrobacter koseri (strain ATCC BAA-895 / CDC 4225-83 / SGSC4696)</name>
    <dbReference type="NCBI Taxonomy" id="290338"/>
    <lineage>
        <taxon>Bacteria</taxon>
        <taxon>Pseudomonadati</taxon>
        <taxon>Pseudomonadota</taxon>
        <taxon>Gammaproteobacteria</taxon>
        <taxon>Enterobacterales</taxon>
        <taxon>Enterobacteriaceae</taxon>
        <taxon>Citrobacter</taxon>
    </lineage>
</organism>
<keyword evidence="1" id="KW-0812">Transmembrane</keyword>
<feature type="transmembrane region" description="Helical" evidence="1">
    <location>
        <begin position="34"/>
        <end position="51"/>
    </location>
</feature>
<dbReference type="EMBL" id="CP000822">
    <property type="protein sequence ID" value="ABV11749.1"/>
    <property type="molecule type" value="Genomic_DNA"/>
</dbReference>
<keyword evidence="1" id="KW-0472">Membrane</keyword>
<proteinExistence type="predicted"/>
<keyword evidence="3" id="KW-1185">Reference proteome</keyword>
<keyword evidence="1" id="KW-1133">Transmembrane helix</keyword>
<accession>A8AE36</accession>
<reference evidence="2 3" key="1">
    <citation type="submission" date="2007-08" db="EMBL/GenBank/DDBJ databases">
        <authorList>
            <consortium name="The Citrobacter koseri Genome Sequencing Project"/>
            <person name="McClelland M."/>
            <person name="Sanderson E.K."/>
            <person name="Porwollik S."/>
            <person name="Spieth J."/>
            <person name="Clifton W.S."/>
            <person name="Latreille P."/>
            <person name="Courtney L."/>
            <person name="Wang C."/>
            <person name="Pepin K."/>
            <person name="Bhonagiri V."/>
            <person name="Nash W."/>
            <person name="Johnson M."/>
            <person name="Thiruvilangam P."/>
            <person name="Wilson R."/>
        </authorList>
    </citation>
    <scope>NUCLEOTIDE SEQUENCE [LARGE SCALE GENOMIC DNA]</scope>
    <source>
        <strain evidence="3">ATCC BAA-895 / CDC 4225-83 / SGSC4696</strain>
    </source>
</reference>
<evidence type="ECO:0000313" key="3">
    <source>
        <dbReference type="Proteomes" id="UP000008148"/>
    </source>
</evidence>
<evidence type="ECO:0000313" key="2">
    <source>
        <dbReference type="EMBL" id="ABV11749.1"/>
    </source>
</evidence>
<evidence type="ECO:0000256" key="1">
    <source>
        <dbReference type="SAM" id="Phobius"/>
    </source>
</evidence>
<dbReference type="AlphaFoldDB" id="A8AE36"/>
<dbReference type="HOGENOM" id="CLU_3079762_0_0_6"/>
<dbReference type="KEGG" id="cko:CKO_00595"/>
<protein>
    <submittedName>
        <fullName evidence="2">Uncharacterized protein</fullName>
    </submittedName>
</protein>
<sequence length="52" mass="5817">MLSAQPAPFSSISTPVARKNGDLIHNMEAGRLPLLTYINVKSIIFSIYVYFM</sequence>